<proteinExistence type="predicted"/>
<reference evidence="3 4" key="1">
    <citation type="submission" date="2019-07" db="EMBL/GenBank/DDBJ databases">
        <title>The pathways for chlorine oxyanion respiration interact through the shared metabolite chlorate.</title>
        <authorList>
            <person name="Barnum T.P."/>
            <person name="Cheng Y."/>
            <person name="Hill K.A."/>
            <person name="Lucas L.N."/>
            <person name="Carlson H.K."/>
            <person name="Coates J.D."/>
        </authorList>
    </citation>
    <scope>NUCLEOTIDE SEQUENCE [LARGE SCALE GENOMIC DNA]</scope>
    <source>
        <strain evidence="3">BK-3</strain>
    </source>
</reference>
<dbReference type="Proteomes" id="UP000317355">
    <property type="component" value="Unassembled WGS sequence"/>
</dbReference>
<feature type="domain" description="Tll0287-like" evidence="2">
    <location>
        <begin position="46"/>
        <end position="183"/>
    </location>
</feature>
<dbReference type="AlphaFoldDB" id="A0A558CXX3"/>
<protein>
    <submittedName>
        <fullName evidence="3">DUF3365 domain-containing protein</fullName>
    </submittedName>
</protein>
<gene>
    <name evidence="3" type="ORF">FHK82_11605</name>
</gene>
<sequence>MYKKLTITLFAAIISLPVLASDDVTEARALIKQFGSTLKGQLVGAMKEGGPVKALKFCNVRAPGIASDTAASSGWEVGRTSLKIRSKENAPDAWELGVLEQFESKKASGADPAKLDFSEVVESNGKKIFRYMKAIPTEKACLKCHAAKVSPEVEAELKELYPDDKARGFKEGDIRGAFSLSKPL</sequence>
<dbReference type="Pfam" id="PF11845">
    <property type="entry name" value="Tll0287-like"/>
    <property type="match status" value="1"/>
</dbReference>
<organism evidence="3 4">
    <name type="scientific">Sedimenticola thiotaurini</name>
    <dbReference type="NCBI Taxonomy" id="1543721"/>
    <lineage>
        <taxon>Bacteria</taxon>
        <taxon>Pseudomonadati</taxon>
        <taxon>Pseudomonadota</taxon>
        <taxon>Gammaproteobacteria</taxon>
        <taxon>Chromatiales</taxon>
        <taxon>Sedimenticolaceae</taxon>
        <taxon>Sedimenticola</taxon>
    </lineage>
</organism>
<evidence type="ECO:0000313" key="4">
    <source>
        <dbReference type="Proteomes" id="UP000317355"/>
    </source>
</evidence>
<name>A0A558CXX3_9GAMM</name>
<evidence type="ECO:0000313" key="3">
    <source>
        <dbReference type="EMBL" id="TVT53570.1"/>
    </source>
</evidence>
<evidence type="ECO:0000259" key="2">
    <source>
        <dbReference type="Pfam" id="PF11845"/>
    </source>
</evidence>
<accession>A0A558CXX3</accession>
<comment type="caution">
    <text evidence="3">The sequence shown here is derived from an EMBL/GenBank/DDBJ whole genome shotgun (WGS) entry which is preliminary data.</text>
</comment>
<feature type="signal peptide" evidence="1">
    <location>
        <begin position="1"/>
        <end position="20"/>
    </location>
</feature>
<dbReference type="EMBL" id="VMRY01000054">
    <property type="protein sequence ID" value="TVT53570.1"/>
    <property type="molecule type" value="Genomic_DNA"/>
</dbReference>
<keyword evidence="1" id="KW-0732">Signal</keyword>
<feature type="chain" id="PRO_5022151740" evidence="1">
    <location>
        <begin position="21"/>
        <end position="184"/>
    </location>
</feature>
<dbReference type="InterPro" id="IPR021796">
    <property type="entry name" value="Tll0287-like_dom"/>
</dbReference>
<evidence type="ECO:0000256" key="1">
    <source>
        <dbReference type="SAM" id="SignalP"/>
    </source>
</evidence>